<name>A0A8S1HJI0_9PELO</name>
<dbReference type="SMART" id="SM00147">
    <property type="entry name" value="RasGEF"/>
    <property type="match status" value="1"/>
</dbReference>
<dbReference type="InterPro" id="IPR008937">
    <property type="entry name" value="Ras-like_GEF"/>
</dbReference>
<dbReference type="GO" id="GO:0007265">
    <property type="term" value="P:Ras protein signal transduction"/>
    <property type="evidence" value="ECO:0007669"/>
    <property type="project" value="TreeGrafter"/>
</dbReference>
<evidence type="ECO:0008006" key="7">
    <source>
        <dbReference type="Google" id="ProtNLM"/>
    </source>
</evidence>
<dbReference type="InterPro" id="IPR023578">
    <property type="entry name" value="Ras_GEF_dom_sf"/>
</dbReference>
<dbReference type="CDD" id="cd00155">
    <property type="entry name" value="RasGEF"/>
    <property type="match status" value="1"/>
</dbReference>
<feature type="domain" description="N-terminal Ras-GEF" evidence="4">
    <location>
        <begin position="90"/>
        <end position="218"/>
    </location>
</feature>
<sequence>MRRKRAKSSNPTNGNVIVYPANVASIQNSTSQPMLSTSARSYHTLPRRAAVLANSQSQQAMLSLSTQLAEVRLDTQKSEKFEQNDLVLHNDGTVLSGSRDALISRLVPSRDFCPDSSYIFALLVNVRTFISPPELMQKIVQYCMFAQNADAHNFAKEGRGRMFAHIFRLCSEWATNIPYDFRSEYMRTRLNELLRLCSVDKSYQHRVTDLQSNLRASLNKLERYEKAHPQQFDILVGLITLCPDPKIVAQQLAHIEMERFSMVGVDEIVTSLATDDLADIGRHSKAQNGVCSIAFYIEWFNRLSAFSAIEVLRQTKRRHRVAVVEYLIDVAKECCEIGNFNSMMAIVAGLSLPSISRLKKTWCRVEKKQAGNSSTSAGPKADSARANQPKIVIPFFVLLLKDLFLIYHGSPRSLPNGHLNFLAFAQLADQLRDVITWKSNVCSFEKNPQVLQYLLITAVTGEKDSMIMSFECEPPESSTEREQHKKLKSK</sequence>
<dbReference type="Gene3D" id="1.20.870.10">
    <property type="entry name" value="Son of sevenless (SoS) protein Chain: S domain 1"/>
    <property type="match status" value="1"/>
</dbReference>
<dbReference type="InterPro" id="IPR036964">
    <property type="entry name" value="RASGEF_cat_dom_sf"/>
</dbReference>
<dbReference type="PANTHER" id="PTHR23113:SF356">
    <property type="entry name" value="FI05912P-RELATED"/>
    <property type="match status" value="1"/>
</dbReference>
<dbReference type="Pfam" id="PF00617">
    <property type="entry name" value="RasGEF"/>
    <property type="match status" value="1"/>
</dbReference>
<dbReference type="OrthoDB" id="20825at2759"/>
<evidence type="ECO:0000313" key="6">
    <source>
        <dbReference type="Proteomes" id="UP000835052"/>
    </source>
</evidence>
<gene>
    <name evidence="5" type="ORF">CAUJ_LOCUS12068</name>
</gene>
<organism evidence="5 6">
    <name type="scientific">Caenorhabditis auriculariae</name>
    <dbReference type="NCBI Taxonomy" id="2777116"/>
    <lineage>
        <taxon>Eukaryota</taxon>
        <taxon>Metazoa</taxon>
        <taxon>Ecdysozoa</taxon>
        <taxon>Nematoda</taxon>
        <taxon>Chromadorea</taxon>
        <taxon>Rhabditida</taxon>
        <taxon>Rhabditina</taxon>
        <taxon>Rhabditomorpha</taxon>
        <taxon>Rhabditoidea</taxon>
        <taxon>Rhabditidae</taxon>
        <taxon>Peloderinae</taxon>
        <taxon>Caenorhabditis</taxon>
    </lineage>
</organism>
<evidence type="ECO:0000259" key="3">
    <source>
        <dbReference type="PROSITE" id="PS50009"/>
    </source>
</evidence>
<keyword evidence="1 2" id="KW-0344">Guanine-nucleotide releasing factor</keyword>
<dbReference type="Proteomes" id="UP000835052">
    <property type="component" value="Unassembled WGS sequence"/>
</dbReference>
<keyword evidence="6" id="KW-1185">Reference proteome</keyword>
<dbReference type="GO" id="GO:0005085">
    <property type="term" value="F:guanyl-nucleotide exchange factor activity"/>
    <property type="evidence" value="ECO:0007669"/>
    <property type="project" value="UniProtKB-KW"/>
</dbReference>
<evidence type="ECO:0000256" key="2">
    <source>
        <dbReference type="PROSITE-ProRule" id="PRU00168"/>
    </source>
</evidence>
<dbReference type="EMBL" id="CAJGYM010000067">
    <property type="protein sequence ID" value="CAD6196153.1"/>
    <property type="molecule type" value="Genomic_DNA"/>
</dbReference>
<dbReference type="PROSITE" id="PS50009">
    <property type="entry name" value="RASGEF_CAT"/>
    <property type="match status" value="1"/>
</dbReference>
<dbReference type="SMART" id="SM00229">
    <property type="entry name" value="RasGEFN"/>
    <property type="match status" value="1"/>
</dbReference>
<evidence type="ECO:0000259" key="4">
    <source>
        <dbReference type="PROSITE" id="PS50212"/>
    </source>
</evidence>
<reference evidence="5" key="1">
    <citation type="submission" date="2020-10" db="EMBL/GenBank/DDBJ databases">
        <authorList>
            <person name="Kikuchi T."/>
        </authorList>
    </citation>
    <scope>NUCLEOTIDE SEQUENCE</scope>
    <source>
        <strain evidence="5">NKZ352</strain>
    </source>
</reference>
<dbReference type="CDD" id="cd06224">
    <property type="entry name" value="REM"/>
    <property type="match status" value="1"/>
</dbReference>
<dbReference type="Pfam" id="PF00618">
    <property type="entry name" value="RasGEF_N"/>
    <property type="match status" value="1"/>
</dbReference>
<dbReference type="PANTHER" id="PTHR23113">
    <property type="entry name" value="GUANINE NUCLEOTIDE EXCHANGE FACTOR"/>
    <property type="match status" value="1"/>
</dbReference>
<accession>A0A8S1HJI0</accession>
<dbReference type="Gene3D" id="1.10.840.10">
    <property type="entry name" value="Ras guanine-nucleotide exchange factors catalytic domain"/>
    <property type="match status" value="1"/>
</dbReference>
<proteinExistence type="predicted"/>
<dbReference type="SUPFAM" id="SSF48366">
    <property type="entry name" value="Ras GEF"/>
    <property type="match status" value="1"/>
</dbReference>
<dbReference type="InterPro" id="IPR001895">
    <property type="entry name" value="RASGEF_cat_dom"/>
</dbReference>
<dbReference type="PROSITE" id="PS50212">
    <property type="entry name" value="RASGEF_NTER"/>
    <property type="match status" value="1"/>
</dbReference>
<dbReference type="AlphaFoldDB" id="A0A8S1HJI0"/>
<dbReference type="GO" id="GO:0005886">
    <property type="term" value="C:plasma membrane"/>
    <property type="evidence" value="ECO:0007669"/>
    <property type="project" value="TreeGrafter"/>
</dbReference>
<protein>
    <recommendedName>
        <fullName evidence="7">Ras-GEF domain-containing protein</fullName>
    </recommendedName>
</protein>
<feature type="domain" description="Ras-GEF" evidence="3">
    <location>
        <begin position="244"/>
        <end position="475"/>
    </location>
</feature>
<evidence type="ECO:0000313" key="5">
    <source>
        <dbReference type="EMBL" id="CAD6196153.1"/>
    </source>
</evidence>
<evidence type="ECO:0000256" key="1">
    <source>
        <dbReference type="ARBA" id="ARBA00022658"/>
    </source>
</evidence>
<comment type="caution">
    <text evidence="5">The sequence shown here is derived from an EMBL/GenBank/DDBJ whole genome shotgun (WGS) entry which is preliminary data.</text>
</comment>
<dbReference type="InterPro" id="IPR000651">
    <property type="entry name" value="Ras-like_Gua-exchang_fac_N"/>
</dbReference>